<dbReference type="HOGENOM" id="CLU_117792_0_0_1"/>
<dbReference type="EMBL" id="KN833002">
    <property type="protein sequence ID" value="KIM80920.1"/>
    <property type="molecule type" value="Genomic_DNA"/>
</dbReference>
<proteinExistence type="inferred from homology"/>
<organism evidence="2 3">
    <name type="scientific">Piloderma croceum (strain F 1598)</name>
    <dbReference type="NCBI Taxonomy" id="765440"/>
    <lineage>
        <taxon>Eukaryota</taxon>
        <taxon>Fungi</taxon>
        <taxon>Dikarya</taxon>
        <taxon>Basidiomycota</taxon>
        <taxon>Agaricomycotina</taxon>
        <taxon>Agaricomycetes</taxon>
        <taxon>Agaricomycetidae</taxon>
        <taxon>Atheliales</taxon>
        <taxon>Atheliaceae</taxon>
        <taxon>Piloderma</taxon>
    </lineage>
</organism>
<name>A0A0C3F884_PILCF</name>
<dbReference type="PANTHER" id="PTHR18444:SF9">
    <property type="entry name" value="UPF0538 PROTEIN C2ORF76"/>
    <property type="match status" value="1"/>
</dbReference>
<dbReference type="InParanoid" id="A0A0C3F884"/>
<evidence type="ECO:0000256" key="1">
    <source>
        <dbReference type="ARBA" id="ARBA00007176"/>
    </source>
</evidence>
<dbReference type="FunCoup" id="A0A0C3F884">
    <property type="interactions" value="21"/>
</dbReference>
<dbReference type="InterPro" id="IPR018794">
    <property type="entry name" value="UPF0538"/>
</dbReference>
<sequence length="138" mass="15729">MCASVLTNVALPTTSATLTLRIIKSFEYRTEKSLVLHGVNLETTTVGELKNIARQAVQTQLGWKPYRNVALDTMKLYTKAHGAKTTNLIINLDHEEWIIDDSSKILADLGFENETEVSLFNRELYDQFKLNPETRWDV</sequence>
<comment type="similarity">
    <text evidence="1">Belongs to the UPF0538 family.</text>
</comment>
<dbReference type="Proteomes" id="UP000054166">
    <property type="component" value="Unassembled WGS sequence"/>
</dbReference>
<evidence type="ECO:0000313" key="3">
    <source>
        <dbReference type="Proteomes" id="UP000054166"/>
    </source>
</evidence>
<accession>A0A0C3F884</accession>
<dbReference type="AlphaFoldDB" id="A0A0C3F884"/>
<gene>
    <name evidence="2" type="ORF">PILCRDRAFT_97895</name>
</gene>
<reference evidence="2 3" key="1">
    <citation type="submission" date="2014-04" db="EMBL/GenBank/DDBJ databases">
        <authorList>
            <consortium name="DOE Joint Genome Institute"/>
            <person name="Kuo A."/>
            <person name="Tarkka M."/>
            <person name="Buscot F."/>
            <person name="Kohler A."/>
            <person name="Nagy L.G."/>
            <person name="Floudas D."/>
            <person name="Copeland A."/>
            <person name="Barry K.W."/>
            <person name="Cichocki N."/>
            <person name="Veneault-Fourrey C."/>
            <person name="LaButti K."/>
            <person name="Lindquist E.A."/>
            <person name="Lipzen A."/>
            <person name="Lundell T."/>
            <person name="Morin E."/>
            <person name="Murat C."/>
            <person name="Sun H."/>
            <person name="Tunlid A."/>
            <person name="Henrissat B."/>
            <person name="Grigoriev I.V."/>
            <person name="Hibbett D.S."/>
            <person name="Martin F."/>
            <person name="Nordberg H.P."/>
            <person name="Cantor M.N."/>
            <person name="Hua S.X."/>
        </authorList>
    </citation>
    <scope>NUCLEOTIDE SEQUENCE [LARGE SCALE GENOMIC DNA]</scope>
    <source>
        <strain evidence="2 3">F 1598</strain>
    </source>
</reference>
<dbReference type="PANTHER" id="PTHR18444">
    <property type="entry name" value="UPF0538 FAMILY MEMBER"/>
    <property type="match status" value="1"/>
</dbReference>
<keyword evidence="3" id="KW-1185">Reference proteome</keyword>
<protein>
    <submittedName>
        <fullName evidence="2">Uncharacterized protein</fullName>
    </submittedName>
</protein>
<reference evidence="3" key="2">
    <citation type="submission" date="2015-01" db="EMBL/GenBank/DDBJ databases">
        <title>Evolutionary Origins and Diversification of the Mycorrhizal Mutualists.</title>
        <authorList>
            <consortium name="DOE Joint Genome Institute"/>
            <consortium name="Mycorrhizal Genomics Consortium"/>
            <person name="Kohler A."/>
            <person name="Kuo A."/>
            <person name="Nagy L.G."/>
            <person name="Floudas D."/>
            <person name="Copeland A."/>
            <person name="Barry K.W."/>
            <person name="Cichocki N."/>
            <person name="Veneault-Fourrey C."/>
            <person name="LaButti K."/>
            <person name="Lindquist E.A."/>
            <person name="Lipzen A."/>
            <person name="Lundell T."/>
            <person name="Morin E."/>
            <person name="Murat C."/>
            <person name="Riley R."/>
            <person name="Ohm R."/>
            <person name="Sun H."/>
            <person name="Tunlid A."/>
            <person name="Henrissat B."/>
            <person name="Grigoriev I.V."/>
            <person name="Hibbett D.S."/>
            <person name="Martin F."/>
        </authorList>
    </citation>
    <scope>NUCLEOTIDE SEQUENCE [LARGE SCALE GENOMIC DNA]</scope>
    <source>
        <strain evidence="3">F 1598</strain>
    </source>
</reference>
<evidence type="ECO:0000313" key="2">
    <source>
        <dbReference type="EMBL" id="KIM80920.1"/>
    </source>
</evidence>
<dbReference type="Pfam" id="PF10209">
    <property type="entry name" value="DUF2340"/>
    <property type="match status" value="1"/>
</dbReference>
<dbReference type="OrthoDB" id="937at2759"/>